<name>A0A5J5D6A4_9PERO</name>
<evidence type="ECO:0000313" key="5">
    <source>
        <dbReference type="Proteomes" id="UP000327493"/>
    </source>
</evidence>
<keyword evidence="5" id="KW-1185">Reference proteome</keyword>
<reference evidence="4 5" key="1">
    <citation type="submission" date="2019-08" db="EMBL/GenBank/DDBJ databases">
        <title>A chromosome-level genome assembly, high-density linkage maps, and genome scans reveal the genomic architecture of hybrid incompatibilities underlying speciation via character displacement in darters (Percidae: Etheostominae).</title>
        <authorList>
            <person name="Moran R.L."/>
            <person name="Catchen J.M."/>
            <person name="Fuller R.C."/>
        </authorList>
    </citation>
    <scope>NUCLEOTIDE SEQUENCE [LARGE SCALE GENOMIC DNA]</scope>
    <source>
        <strain evidence="4">EspeVRDwgs_2016</strain>
        <tissue evidence="4">Muscle</tissue>
    </source>
</reference>
<evidence type="ECO:0000256" key="1">
    <source>
        <dbReference type="ARBA" id="ARBA00022514"/>
    </source>
</evidence>
<dbReference type="AlphaFoldDB" id="A0A5J5D6A4"/>
<dbReference type="PANTHER" id="PTHR12015:SF198">
    <property type="entry name" value="PLATELET BASIC PROTEIN"/>
    <property type="match status" value="1"/>
</dbReference>
<evidence type="ECO:0000313" key="4">
    <source>
        <dbReference type="EMBL" id="KAA8588999.1"/>
    </source>
</evidence>
<evidence type="ECO:0000259" key="3">
    <source>
        <dbReference type="SMART" id="SM00199"/>
    </source>
</evidence>
<dbReference type="PANTHER" id="PTHR12015">
    <property type="entry name" value="SMALL INDUCIBLE CYTOKINE A"/>
    <property type="match status" value="1"/>
</dbReference>
<dbReference type="PRINTS" id="PR00437">
    <property type="entry name" value="SMALLCYTKCXC"/>
</dbReference>
<feature type="domain" description="Chemokine interleukin-8-like" evidence="3">
    <location>
        <begin position="26"/>
        <end position="87"/>
    </location>
</feature>
<protein>
    <recommendedName>
        <fullName evidence="3">Chemokine interleukin-8-like domain-containing protein</fullName>
    </recommendedName>
</protein>
<feature type="chain" id="PRO_5023924285" description="Chemokine interleukin-8-like domain-containing protein" evidence="2">
    <location>
        <begin position="21"/>
        <end position="182"/>
    </location>
</feature>
<keyword evidence="2" id="KW-0732">Signal</keyword>
<dbReference type="InterPro" id="IPR039809">
    <property type="entry name" value="Chemokine_b/g/d"/>
</dbReference>
<dbReference type="SUPFAM" id="SSF54117">
    <property type="entry name" value="Interleukin 8-like chemokines"/>
    <property type="match status" value="1"/>
</dbReference>
<keyword evidence="1" id="KW-0202">Cytokine</keyword>
<accession>A0A5J5D6A4</accession>
<evidence type="ECO:0000256" key="2">
    <source>
        <dbReference type="SAM" id="SignalP"/>
    </source>
</evidence>
<dbReference type="GO" id="GO:0006955">
    <property type="term" value="P:immune response"/>
    <property type="evidence" value="ECO:0007669"/>
    <property type="project" value="InterPro"/>
</dbReference>
<dbReference type="InterPro" id="IPR036048">
    <property type="entry name" value="Interleukin_8-like_sf"/>
</dbReference>
<dbReference type="PRINTS" id="PR00436">
    <property type="entry name" value="INTERLEUKIN8"/>
</dbReference>
<dbReference type="GO" id="GO:0005615">
    <property type="term" value="C:extracellular space"/>
    <property type="evidence" value="ECO:0007669"/>
    <property type="project" value="UniProtKB-KW"/>
</dbReference>
<dbReference type="InterPro" id="IPR001811">
    <property type="entry name" value="Chemokine_IL8-like_dom"/>
</dbReference>
<dbReference type="InterPro" id="IPR001089">
    <property type="entry name" value="Chemokine_CXC"/>
</dbReference>
<proteinExistence type="predicted"/>
<feature type="non-terminal residue" evidence="4">
    <location>
        <position position="182"/>
    </location>
</feature>
<feature type="signal peptide" evidence="2">
    <location>
        <begin position="1"/>
        <end position="20"/>
    </location>
</feature>
<dbReference type="Proteomes" id="UP000327493">
    <property type="component" value="Chromosome 10"/>
</dbReference>
<dbReference type="Pfam" id="PF00048">
    <property type="entry name" value="IL8"/>
    <property type="match status" value="1"/>
</dbReference>
<dbReference type="GO" id="GO:0008009">
    <property type="term" value="F:chemokine activity"/>
    <property type="evidence" value="ECO:0007669"/>
    <property type="project" value="InterPro"/>
</dbReference>
<organism evidence="4 5">
    <name type="scientific">Etheostoma spectabile</name>
    <name type="common">orangethroat darter</name>
    <dbReference type="NCBI Taxonomy" id="54343"/>
    <lineage>
        <taxon>Eukaryota</taxon>
        <taxon>Metazoa</taxon>
        <taxon>Chordata</taxon>
        <taxon>Craniata</taxon>
        <taxon>Vertebrata</taxon>
        <taxon>Euteleostomi</taxon>
        <taxon>Actinopterygii</taxon>
        <taxon>Neopterygii</taxon>
        <taxon>Teleostei</taxon>
        <taxon>Neoteleostei</taxon>
        <taxon>Acanthomorphata</taxon>
        <taxon>Eupercaria</taxon>
        <taxon>Perciformes</taxon>
        <taxon>Percoidei</taxon>
        <taxon>Percidae</taxon>
        <taxon>Etheostomatinae</taxon>
        <taxon>Etheostoma</taxon>
    </lineage>
</organism>
<dbReference type="SMART" id="SM00199">
    <property type="entry name" value="SCY"/>
    <property type="match status" value="1"/>
</dbReference>
<gene>
    <name evidence="4" type="ORF">FQN60_010344</name>
</gene>
<comment type="caution">
    <text evidence="4">The sequence shown here is derived from an EMBL/GenBank/DDBJ whole genome shotgun (WGS) entry which is preliminary data.</text>
</comment>
<dbReference type="Gene3D" id="2.40.50.40">
    <property type="match status" value="2"/>
</dbReference>
<dbReference type="EMBL" id="VOFY01000010">
    <property type="protein sequence ID" value="KAA8588999.1"/>
    <property type="molecule type" value="Genomic_DNA"/>
</dbReference>
<sequence length="182" mass="20713">MSSFRKVLLLLAVIAYISKAQQVQEPRQCLCQRVSNGIGSKRDIKDIQIYPADTFCDKVEIVVTIKSGLRYCLNPKLKAVQKLTASIMKYDELISPAALVTAPFYYLLHKEQDFFRPKRKPTMSSFMKVFLLMAVMVCITKAQRHQSQHCLCQSVRNGIGSKTAIKDIQIYPADNFCDKVEI</sequence>